<feature type="region of interest" description="Disordered" evidence="4">
    <location>
        <begin position="225"/>
        <end position="249"/>
    </location>
</feature>
<dbReference type="PROSITE" id="PS50088">
    <property type="entry name" value="ANK_REPEAT"/>
    <property type="match status" value="4"/>
</dbReference>
<dbReference type="Proteomes" id="UP000762676">
    <property type="component" value="Unassembled WGS sequence"/>
</dbReference>
<gene>
    <name evidence="5" type="ORF">ElyMa_002663800</name>
</gene>
<dbReference type="AlphaFoldDB" id="A0AAV4H930"/>
<dbReference type="GO" id="GO:0051059">
    <property type="term" value="F:NF-kappaB binding"/>
    <property type="evidence" value="ECO:0007669"/>
    <property type="project" value="TreeGrafter"/>
</dbReference>
<dbReference type="InterPro" id="IPR002110">
    <property type="entry name" value="Ankyrin_rpt"/>
</dbReference>
<sequence length="1163" mass="122125">MMFYVITPLHLAIKLDFTEAVELLLKSGADVNAVDCSGSSAIHMAVQGRSTPILRLLMEKCPDVQLNNRNIDGLTPLHTAVDNGDLEQAELLLSHGADIDVTDGKSGRTPLFRAAESNHKPMVELLLKRGANAEVPSYAGVTVSMAAQGRNLHGVLKLLGSLQDKFGLEASSATSKSLSSTPIPPLLYVGYSVASKSCPITSSVVNSSSNIEQAQPCTISLPASVNSSVQSPLPTAHYQPAEDEKRESPEQLTYLVRPQSQAGRVDRTSGGVMLERADAGSVTKVFHNIFMLTDEKKGRVHMESVSEPSSPDARMEEDGETRSGRKDRPKGGGLLSLPETIDIAGEDNLTRKESAAVSKISTLESKMSKPAAMVIRRVAVGSPKSHTSSGKEAIHNVPGLYRGRVSNDGVIHLVPSSSVPVVLTPTTVPSSPVSRPGVSRLALPPSSTLATSWKSQEQAATSSSPILVPVLSSPLPSSKPSSPLQLPSSPKLGAAAQEGESTSTSLSSIQAKLYETLLRRSQSQPGSLHTPRETGRASPLAASSSIMSKMLLAPVQPLSVSASPSSPSGVVSYRVIPNSSARAVIEPLSVRRGSSTAVTPIRIPSLAHAGKNTLLSSLASSPPGTPLNLSKSSPSRRQDHMELSDSSVPTSPSAQSFERPSSTPSLVAAPSLSFGFEGQYAMPVKQQSQEGEAQASPVEKGVGVISQPVTLKAGSPRSSIVLDSETVENISKGELNLSNFPHVSKCVSDFLSRRSQLIQKTSLLSSFSLPSATSTSSISTVPGSLVAKNLISSHHPPGRIIPLPTSLAQNKIVGLSGAVLSNIAASKGFTNTSETVNHQSDNNGSDITHLKKKSQRSKKEQGVRKPRNKGANKSQPSDVSGSASSTNSVSVSGEPIPNLSKINSVTDEKLKKFLVAKRQEGLMPANARGGEWPIMESGKKDEEEEAAPESPDESNSLKTVGIFSGNVQKFRLGKTKGSLTQVITPSSNAQKTLAIPVPVCAILATSPTMTVSSSDLSKTQSEENVSTTSAKAMSPIVTNVLARETPAGEGESHPAVTDETNSESLRDEAADNSEEEPMEIDISAESSSSSPTADRTDDSSTIPRVSDSSSNLAMPKVQIVVQSPTPPLPSETNDPLSEAGSQEQKVTKEGQDSQHAAAENIAC</sequence>
<feature type="compositionally biased region" description="Low complexity" evidence="4">
    <location>
        <begin position="1080"/>
        <end position="1093"/>
    </location>
</feature>
<feature type="compositionally biased region" description="Polar residues" evidence="4">
    <location>
        <begin position="615"/>
        <end position="635"/>
    </location>
</feature>
<organism evidence="5 6">
    <name type="scientific">Elysia marginata</name>
    <dbReference type="NCBI Taxonomy" id="1093978"/>
    <lineage>
        <taxon>Eukaryota</taxon>
        <taxon>Metazoa</taxon>
        <taxon>Spiralia</taxon>
        <taxon>Lophotrochozoa</taxon>
        <taxon>Mollusca</taxon>
        <taxon>Gastropoda</taxon>
        <taxon>Heterobranchia</taxon>
        <taxon>Euthyneura</taxon>
        <taxon>Panpulmonata</taxon>
        <taxon>Sacoglossa</taxon>
        <taxon>Placobranchoidea</taxon>
        <taxon>Plakobranchidae</taxon>
        <taxon>Elysia</taxon>
    </lineage>
</organism>
<feature type="repeat" description="ANK" evidence="3">
    <location>
        <begin position="4"/>
        <end position="36"/>
    </location>
</feature>
<feature type="compositionally biased region" description="Low complexity" evidence="4">
    <location>
        <begin position="426"/>
        <end position="441"/>
    </location>
</feature>
<feature type="compositionally biased region" description="Polar residues" evidence="4">
    <location>
        <begin position="644"/>
        <end position="665"/>
    </location>
</feature>
<feature type="compositionally biased region" description="Acidic residues" evidence="4">
    <location>
        <begin position="1070"/>
        <end position="1079"/>
    </location>
</feature>
<keyword evidence="6" id="KW-1185">Reference proteome</keyword>
<dbReference type="PANTHER" id="PTHR46680:SF2">
    <property type="entry name" value="NF-KAPPA-B INHIBITOR ZETA"/>
    <property type="match status" value="1"/>
</dbReference>
<feature type="region of interest" description="Disordered" evidence="4">
    <location>
        <begin position="426"/>
        <end position="456"/>
    </location>
</feature>
<evidence type="ECO:0000256" key="3">
    <source>
        <dbReference type="PROSITE-ProRule" id="PRU00023"/>
    </source>
</evidence>
<dbReference type="EMBL" id="BMAT01005489">
    <property type="protein sequence ID" value="GFR94249.1"/>
    <property type="molecule type" value="Genomic_DNA"/>
</dbReference>
<feature type="compositionally biased region" description="Basic and acidic residues" evidence="4">
    <location>
        <begin position="313"/>
        <end position="330"/>
    </location>
</feature>
<keyword evidence="2 3" id="KW-0040">ANK repeat</keyword>
<dbReference type="GO" id="GO:0005829">
    <property type="term" value="C:cytosol"/>
    <property type="evidence" value="ECO:0007669"/>
    <property type="project" value="TreeGrafter"/>
</dbReference>
<feature type="repeat" description="ANK" evidence="3">
    <location>
        <begin position="72"/>
        <end position="104"/>
    </location>
</feature>
<reference evidence="5 6" key="1">
    <citation type="journal article" date="2021" name="Elife">
        <title>Chloroplast acquisition without the gene transfer in kleptoplastic sea slugs, Plakobranchus ocellatus.</title>
        <authorList>
            <person name="Maeda T."/>
            <person name="Takahashi S."/>
            <person name="Yoshida T."/>
            <person name="Shimamura S."/>
            <person name="Takaki Y."/>
            <person name="Nagai Y."/>
            <person name="Toyoda A."/>
            <person name="Suzuki Y."/>
            <person name="Arimoto A."/>
            <person name="Ishii H."/>
            <person name="Satoh N."/>
            <person name="Nishiyama T."/>
            <person name="Hasebe M."/>
            <person name="Maruyama T."/>
            <person name="Minagawa J."/>
            <person name="Obokata J."/>
            <person name="Shigenobu S."/>
        </authorList>
    </citation>
    <scope>NUCLEOTIDE SEQUENCE [LARGE SCALE GENOMIC DNA]</scope>
</reference>
<evidence type="ECO:0000313" key="5">
    <source>
        <dbReference type="EMBL" id="GFR94249.1"/>
    </source>
</evidence>
<feature type="compositionally biased region" description="Polar residues" evidence="4">
    <location>
        <begin position="1130"/>
        <end position="1144"/>
    </location>
</feature>
<feature type="region of interest" description="Disordered" evidence="4">
    <location>
        <begin position="1045"/>
        <end position="1163"/>
    </location>
</feature>
<feature type="compositionally biased region" description="Polar residues" evidence="4">
    <location>
        <begin position="1101"/>
        <end position="1112"/>
    </location>
</feature>
<feature type="region of interest" description="Disordered" evidence="4">
    <location>
        <begin position="615"/>
        <end position="665"/>
    </location>
</feature>
<dbReference type="PANTHER" id="PTHR46680">
    <property type="entry name" value="NF-KAPPA-B INHIBITOR ALPHA"/>
    <property type="match status" value="1"/>
</dbReference>
<feature type="compositionally biased region" description="Low complexity" evidence="4">
    <location>
        <begin position="877"/>
        <end position="892"/>
    </location>
</feature>
<feature type="compositionally biased region" description="Polar residues" evidence="4">
    <location>
        <begin position="445"/>
        <end position="456"/>
    </location>
</feature>
<feature type="region of interest" description="Disordered" evidence="4">
    <location>
        <begin position="833"/>
        <end position="900"/>
    </location>
</feature>
<dbReference type="GO" id="GO:0071356">
    <property type="term" value="P:cellular response to tumor necrosis factor"/>
    <property type="evidence" value="ECO:0007669"/>
    <property type="project" value="TreeGrafter"/>
</dbReference>
<feature type="compositionally biased region" description="Low complexity" evidence="4">
    <location>
        <begin position="471"/>
        <end position="492"/>
    </location>
</feature>
<feature type="repeat" description="ANK" evidence="3">
    <location>
        <begin position="106"/>
        <end position="138"/>
    </location>
</feature>
<feature type="compositionally biased region" description="Acidic residues" evidence="4">
    <location>
        <begin position="942"/>
        <end position="952"/>
    </location>
</feature>
<feature type="region of interest" description="Disordered" evidence="4">
    <location>
        <begin position="471"/>
        <end position="506"/>
    </location>
</feature>
<evidence type="ECO:0000256" key="1">
    <source>
        <dbReference type="ARBA" id="ARBA00022737"/>
    </source>
</evidence>
<evidence type="ECO:0000313" key="6">
    <source>
        <dbReference type="Proteomes" id="UP000762676"/>
    </source>
</evidence>
<feature type="region of interest" description="Disordered" evidence="4">
    <location>
        <begin position="521"/>
        <end position="541"/>
    </location>
</feature>
<comment type="caution">
    <text evidence="5">The sequence shown here is derived from an EMBL/GenBank/DDBJ whole genome shotgun (WGS) entry which is preliminary data.</text>
</comment>
<dbReference type="Gene3D" id="1.25.40.20">
    <property type="entry name" value="Ankyrin repeat-containing domain"/>
    <property type="match status" value="1"/>
</dbReference>
<dbReference type="SUPFAM" id="SSF48403">
    <property type="entry name" value="Ankyrin repeat"/>
    <property type="match status" value="1"/>
</dbReference>
<feature type="region of interest" description="Disordered" evidence="4">
    <location>
        <begin position="925"/>
        <end position="958"/>
    </location>
</feature>
<dbReference type="PROSITE" id="PS50297">
    <property type="entry name" value="ANK_REP_REGION"/>
    <property type="match status" value="3"/>
</dbReference>
<feature type="repeat" description="ANK" evidence="3">
    <location>
        <begin position="37"/>
        <end position="69"/>
    </location>
</feature>
<feature type="region of interest" description="Disordered" evidence="4">
    <location>
        <begin position="1009"/>
        <end position="1030"/>
    </location>
</feature>
<dbReference type="Pfam" id="PF00023">
    <property type="entry name" value="Ank"/>
    <property type="match status" value="1"/>
</dbReference>
<proteinExistence type="predicted"/>
<dbReference type="SMART" id="SM00248">
    <property type="entry name" value="ANK"/>
    <property type="match status" value="4"/>
</dbReference>
<protein>
    <submittedName>
        <fullName evidence="5">B-cell lymphoma 3 protein</fullName>
    </submittedName>
</protein>
<evidence type="ECO:0000256" key="2">
    <source>
        <dbReference type="ARBA" id="ARBA00023043"/>
    </source>
</evidence>
<dbReference type="InterPro" id="IPR051070">
    <property type="entry name" value="NF-kappa-B_inhibitor"/>
</dbReference>
<name>A0AAV4H930_9GAST</name>
<feature type="compositionally biased region" description="Basic and acidic residues" evidence="4">
    <location>
        <begin position="240"/>
        <end position="249"/>
    </location>
</feature>
<keyword evidence="1" id="KW-0677">Repeat</keyword>
<evidence type="ECO:0000256" key="4">
    <source>
        <dbReference type="SAM" id="MobiDB-lite"/>
    </source>
</evidence>
<dbReference type="Pfam" id="PF12796">
    <property type="entry name" value="Ank_2"/>
    <property type="match status" value="1"/>
</dbReference>
<feature type="region of interest" description="Disordered" evidence="4">
    <location>
        <begin position="299"/>
        <end position="337"/>
    </location>
</feature>
<accession>A0AAV4H930</accession>
<dbReference type="InterPro" id="IPR036770">
    <property type="entry name" value="Ankyrin_rpt-contain_sf"/>
</dbReference>
<feature type="compositionally biased region" description="Polar residues" evidence="4">
    <location>
        <begin position="833"/>
        <end position="846"/>
    </location>
</feature>